<feature type="domain" description="F-box" evidence="1">
    <location>
        <begin position="4"/>
        <end position="49"/>
    </location>
</feature>
<dbReference type="AlphaFoldDB" id="A0A409VV35"/>
<dbReference type="EMBL" id="NHYE01005552">
    <property type="protein sequence ID" value="PPQ70110.1"/>
    <property type="molecule type" value="Genomic_DNA"/>
</dbReference>
<evidence type="ECO:0000313" key="3">
    <source>
        <dbReference type="Proteomes" id="UP000284706"/>
    </source>
</evidence>
<dbReference type="InterPro" id="IPR036047">
    <property type="entry name" value="F-box-like_dom_sf"/>
</dbReference>
<dbReference type="OrthoDB" id="2635672at2759"/>
<dbReference type="Gene3D" id="1.20.1280.50">
    <property type="match status" value="1"/>
</dbReference>
<sequence>MTLPSTLDSLPTEVLLLILDFCNFSSLITLAQTCKYFNQTALDVFYRRCKAKPPRKGWLGGYLHPKEKLDAARLSLQLYPLRKLTWSFNPGYSNSEVMGGDFCKAMWMDSDHSIPCLPDWEKWGITGPFQATLDEIQALRRVVMHYPPIHEVQLNFTLFDRWLRHLRLPESMKMGYGIWQSFFELLKELLDGGCRELHIRGGGQVMETLFSAAGERGELDVLEGLFFSSDFRPCIPAESKLTRLVIASEIFFQPPFLEWTTRLFSSHDTRFLSSFPTKVSTPFKNASHLYSPVSSTLTSLSLSAATSSDPERLLNALNLSNLVDFSLKLGKCHTTGAHRIAFEDLASFLARHEKKLENLTILGACSSPTAAASHNFRSSLKQTELRQSVDSREAACIFQKLEKALTYPLIMTWLLSLPICTQPSPPLAESFDVPSNFAHEESFGHLKSMELVLDLGMVQTFPIYSAFDEVLPVISRFCEWRASNSSKAPKPELVFQFEDESEAHQWFEGYLLNNPPTEPSPVSALRELKYISTIGFAASCDISFANETFAIIPDWLALVGTSARSGPDGSFLESGTSASTTLSSLQQIKIVDFVDFPLEDFARRIAEHPGLKHVKWLEVNSIRTIDLDREWRRKMGSQSDSEAVRRA</sequence>
<dbReference type="SUPFAM" id="SSF81383">
    <property type="entry name" value="F-box domain"/>
    <property type="match status" value="1"/>
</dbReference>
<dbReference type="SMART" id="SM00256">
    <property type="entry name" value="FBOX"/>
    <property type="match status" value="1"/>
</dbReference>
<comment type="caution">
    <text evidence="2">The sequence shown here is derived from an EMBL/GenBank/DDBJ whole genome shotgun (WGS) entry which is preliminary data.</text>
</comment>
<proteinExistence type="predicted"/>
<dbReference type="Pfam" id="PF12937">
    <property type="entry name" value="F-box-like"/>
    <property type="match status" value="1"/>
</dbReference>
<name>A0A409VV35_9AGAR</name>
<keyword evidence="3" id="KW-1185">Reference proteome</keyword>
<gene>
    <name evidence="2" type="ORF">CVT26_013396</name>
</gene>
<reference evidence="2 3" key="1">
    <citation type="journal article" date="2018" name="Evol. Lett.">
        <title>Horizontal gene cluster transfer increased hallucinogenic mushroom diversity.</title>
        <authorList>
            <person name="Reynolds H.T."/>
            <person name="Vijayakumar V."/>
            <person name="Gluck-Thaler E."/>
            <person name="Korotkin H.B."/>
            <person name="Matheny P.B."/>
            <person name="Slot J.C."/>
        </authorList>
    </citation>
    <scope>NUCLEOTIDE SEQUENCE [LARGE SCALE GENOMIC DNA]</scope>
    <source>
        <strain evidence="2 3">SRW20</strain>
    </source>
</reference>
<organism evidence="2 3">
    <name type="scientific">Gymnopilus dilepis</name>
    <dbReference type="NCBI Taxonomy" id="231916"/>
    <lineage>
        <taxon>Eukaryota</taxon>
        <taxon>Fungi</taxon>
        <taxon>Dikarya</taxon>
        <taxon>Basidiomycota</taxon>
        <taxon>Agaricomycotina</taxon>
        <taxon>Agaricomycetes</taxon>
        <taxon>Agaricomycetidae</taxon>
        <taxon>Agaricales</taxon>
        <taxon>Agaricineae</taxon>
        <taxon>Hymenogastraceae</taxon>
        <taxon>Gymnopilus</taxon>
    </lineage>
</organism>
<protein>
    <recommendedName>
        <fullName evidence="1">F-box domain-containing protein</fullName>
    </recommendedName>
</protein>
<dbReference type="Proteomes" id="UP000284706">
    <property type="component" value="Unassembled WGS sequence"/>
</dbReference>
<dbReference type="PROSITE" id="PS50181">
    <property type="entry name" value="FBOX"/>
    <property type="match status" value="1"/>
</dbReference>
<accession>A0A409VV35</accession>
<dbReference type="InterPro" id="IPR001810">
    <property type="entry name" value="F-box_dom"/>
</dbReference>
<dbReference type="InParanoid" id="A0A409VV35"/>
<evidence type="ECO:0000259" key="1">
    <source>
        <dbReference type="PROSITE" id="PS50181"/>
    </source>
</evidence>
<evidence type="ECO:0000313" key="2">
    <source>
        <dbReference type="EMBL" id="PPQ70110.1"/>
    </source>
</evidence>